<dbReference type="InterPro" id="IPR043129">
    <property type="entry name" value="ATPase_NBD"/>
</dbReference>
<dbReference type="PANTHER" id="PTHR18964">
    <property type="entry name" value="ROK (REPRESSOR, ORF, KINASE) FAMILY"/>
    <property type="match status" value="1"/>
</dbReference>
<dbReference type="Pfam" id="PF00480">
    <property type="entry name" value="ROK"/>
    <property type="match status" value="1"/>
</dbReference>
<dbReference type="AlphaFoldDB" id="A0A087DG68"/>
<dbReference type="SUPFAM" id="SSF53067">
    <property type="entry name" value="Actin-like ATPase domain"/>
    <property type="match status" value="1"/>
</dbReference>
<dbReference type="GeneID" id="85166247"/>
<keyword evidence="2" id="KW-0808">Transferase</keyword>
<dbReference type="eggNOG" id="COG1940">
    <property type="taxonomic scope" value="Bacteria"/>
</dbReference>
<dbReference type="EMBL" id="JGZO01000007">
    <property type="protein sequence ID" value="KFI94518.1"/>
    <property type="molecule type" value="Genomic_DNA"/>
</dbReference>
<dbReference type="Gene3D" id="3.30.420.40">
    <property type="match status" value="2"/>
</dbReference>
<dbReference type="InterPro" id="IPR036388">
    <property type="entry name" value="WH-like_DNA-bd_sf"/>
</dbReference>
<evidence type="ECO:0000256" key="1">
    <source>
        <dbReference type="ARBA" id="ARBA00006479"/>
    </source>
</evidence>
<reference evidence="2 3" key="1">
    <citation type="submission" date="2014-03" db="EMBL/GenBank/DDBJ databases">
        <title>Genomics of Bifidobacteria.</title>
        <authorList>
            <person name="Ventura M."/>
            <person name="Milani C."/>
            <person name="Lugli G.A."/>
        </authorList>
    </citation>
    <scope>NUCLEOTIDE SEQUENCE [LARGE SCALE GENOMIC DNA]</scope>
    <source>
        <strain evidence="2 3">LMG 21589</strain>
    </source>
</reference>
<dbReference type="PANTHER" id="PTHR18964:SF149">
    <property type="entry name" value="BIFUNCTIONAL UDP-N-ACETYLGLUCOSAMINE 2-EPIMERASE_N-ACETYLMANNOSAMINE KINASE"/>
    <property type="match status" value="1"/>
</dbReference>
<sequence>MTMPDRKAPMGKRLPAAARKHNKAMLLGMLYPSQELSRADFAKASGLTRATVSDIVAELIDEGFVAEVGYSESNGPGKKGMLLRFVAESRNVIVLDLSMPYLFRGAVMDLDGRVVVRDELTFADKGAENLALVEQLCRRLIARATAPILGIGVACPGIVTRTGVVRASMNLGWQNVDLKGRLCQAIGMPVSVNNDANDAVFAEYQFGRGSADMLLVQLTQGLGAGMLIGGEINGWARSVGEIGHIVADKNGPLCSCGKRGCLETLVNVPHLIQSIANEPNRRVDVLETAGAALGKAISMPVGMLGFSRVVVVGDPYIVNQIFVDAVQRELNDDIAADFREPVMVMRSMIGDDLSLLGACASVIRDRLHFIPSSDGGRRVPESQ</sequence>
<dbReference type="Gene3D" id="1.10.10.10">
    <property type="entry name" value="Winged helix-like DNA-binding domain superfamily/Winged helix DNA-binding domain"/>
    <property type="match status" value="1"/>
</dbReference>
<name>A0A087DG68_9BIFI</name>
<accession>A0A087DG68</accession>
<evidence type="ECO:0000313" key="2">
    <source>
        <dbReference type="EMBL" id="KFI94518.1"/>
    </source>
</evidence>
<keyword evidence="3" id="KW-1185">Reference proteome</keyword>
<dbReference type="InterPro" id="IPR036390">
    <property type="entry name" value="WH_DNA-bd_sf"/>
</dbReference>
<proteinExistence type="inferred from homology"/>
<dbReference type="GO" id="GO:0004340">
    <property type="term" value="F:glucokinase activity"/>
    <property type="evidence" value="ECO:0007669"/>
    <property type="project" value="UniProtKB-EC"/>
</dbReference>
<dbReference type="SUPFAM" id="SSF46785">
    <property type="entry name" value="Winged helix' DNA-binding domain"/>
    <property type="match status" value="1"/>
</dbReference>
<gene>
    <name evidence="2" type="ORF">BSCA_1729</name>
</gene>
<dbReference type="InterPro" id="IPR000600">
    <property type="entry name" value="ROK"/>
</dbReference>
<dbReference type="STRING" id="158787.BSCA_1729"/>
<comment type="similarity">
    <text evidence="1">Belongs to the ROK (NagC/XylR) family.</text>
</comment>
<comment type="caution">
    <text evidence="2">The sequence shown here is derived from an EMBL/GenBank/DDBJ whole genome shotgun (WGS) entry which is preliminary data.</text>
</comment>
<dbReference type="EC" id="2.7.1.2" evidence="2"/>
<dbReference type="RefSeq" id="WP_046725986.1">
    <property type="nucleotide sequence ID" value="NZ_CAUPKV010000004.1"/>
</dbReference>
<organism evidence="2 3">
    <name type="scientific">Bifidobacterium scardovii</name>
    <dbReference type="NCBI Taxonomy" id="158787"/>
    <lineage>
        <taxon>Bacteria</taxon>
        <taxon>Bacillati</taxon>
        <taxon>Actinomycetota</taxon>
        <taxon>Actinomycetes</taxon>
        <taxon>Bifidobacteriales</taxon>
        <taxon>Bifidobacteriaceae</taxon>
        <taxon>Bifidobacterium</taxon>
    </lineage>
</organism>
<evidence type="ECO:0000313" key="3">
    <source>
        <dbReference type="Proteomes" id="UP000029033"/>
    </source>
</evidence>
<protein>
    <submittedName>
        <fullName evidence="2">NagC/XylR-type transciptional regulator</fullName>
        <ecNumber evidence="2">2.7.1.2</ecNumber>
    </submittedName>
</protein>
<dbReference type="Proteomes" id="UP000029033">
    <property type="component" value="Unassembled WGS sequence"/>
</dbReference>